<organism evidence="3 4">
    <name type="scientific">Paractinoplanes atraurantiacus</name>
    <dbReference type="NCBI Taxonomy" id="1036182"/>
    <lineage>
        <taxon>Bacteria</taxon>
        <taxon>Bacillati</taxon>
        <taxon>Actinomycetota</taxon>
        <taxon>Actinomycetes</taxon>
        <taxon>Micromonosporales</taxon>
        <taxon>Micromonosporaceae</taxon>
        <taxon>Paractinoplanes</taxon>
    </lineage>
</organism>
<keyword evidence="4" id="KW-1185">Reference proteome</keyword>
<dbReference type="Gene3D" id="3.40.640.10">
    <property type="entry name" value="Type I PLP-dependent aspartate aminotransferase-like (Major domain)"/>
    <property type="match status" value="1"/>
</dbReference>
<gene>
    <name evidence="3" type="ORF">SAMN05421748_10690</name>
</gene>
<reference evidence="4" key="1">
    <citation type="submission" date="2017-09" db="EMBL/GenBank/DDBJ databases">
        <authorList>
            <person name="Varghese N."/>
            <person name="Submissions S."/>
        </authorList>
    </citation>
    <scope>NUCLEOTIDE SEQUENCE [LARGE SCALE GENOMIC DNA]</scope>
    <source>
        <strain evidence="4">CGMCC 4.6857</strain>
    </source>
</reference>
<evidence type="ECO:0000313" key="3">
    <source>
        <dbReference type="EMBL" id="SNY40844.1"/>
    </source>
</evidence>
<keyword evidence="1" id="KW-0808">Transferase</keyword>
<dbReference type="EMBL" id="OBDY01000006">
    <property type="protein sequence ID" value="SNY40844.1"/>
    <property type="molecule type" value="Genomic_DNA"/>
</dbReference>
<keyword evidence="1" id="KW-0032">Aminotransferase</keyword>
<dbReference type="InterPro" id="IPR015422">
    <property type="entry name" value="PyrdxlP-dep_Trfase_small"/>
</dbReference>
<dbReference type="PANTHER" id="PTHR43510">
    <property type="entry name" value="AMINOTRANSFERASE FUNCTION, HYPOTHETICAL (EUROFUNG)"/>
    <property type="match status" value="1"/>
</dbReference>
<dbReference type="Gene3D" id="3.90.1150.10">
    <property type="entry name" value="Aspartate Aminotransferase, domain 1"/>
    <property type="match status" value="1"/>
</dbReference>
<dbReference type="InterPro" id="IPR004839">
    <property type="entry name" value="Aminotransferase_I/II_large"/>
</dbReference>
<dbReference type="GO" id="GO:0030170">
    <property type="term" value="F:pyridoxal phosphate binding"/>
    <property type="evidence" value="ECO:0007669"/>
    <property type="project" value="InterPro"/>
</dbReference>
<dbReference type="InterPro" id="IPR015421">
    <property type="entry name" value="PyrdxlP-dep_Trfase_major"/>
</dbReference>
<dbReference type="InterPro" id="IPR004838">
    <property type="entry name" value="NHTrfase_class1_PyrdxlP-BS"/>
</dbReference>
<proteinExistence type="inferred from homology"/>
<evidence type="ECO:0000256" key="1">
    <source>
        <dbReference type="RuleBase" id="RU000481"/>
    </source>
</evidence>
<comment type="similarity">
    <text evidence="1">Belongs to the class-I pyridoxal-phosphate-dependent aminotransferase family.</text>
</comment>
<evidence type="ECO:0000259" key="2">
    <source>
        <dbReference type="Pfam" id="PF00155"/>
    </source>
</evidence>
<dbReference type="InterPro" id="IPR015424">
    <property type="entry name" value="PyrdxlP-dep_Trfase"/>
</dbReference>
<evidence type="ECO:0000313" key="4">
    <source>
        <dbReference type="Proteomes" id="UP000219612"/>
    </source>
</evidence>
<dbReference type="EC" id="2.6.1.-" evidence="1"/>
<dbReference type="AlphaFoldDB" id="A0A285HYS1"/>
<accession>A0A285HYS1</accession>
<sequence>MTALIDCTVRYDLAESTCPPLRLTEDDLAGLSGVPLGYGTTRGDLTLRELIAAGAGVTSDDVLITVGAIHAMSLLPAKHVLLVGPCFPPARTLPSSRGARVDVVDARFDEGYRLPLDRIEAVLDPATDLISLASPQNPSGVRVEPRDLEALLDLAPTATILVDETYRESVYGDAPVPASAAALSPRIVTCSSVSKAHGAPGLRLGWLTTTDPGLYEQARTAKFETTIACSTIDEHLATRVLRRGTTSGPFLRSALDVVLRWAADHPVEIVTPDGGPLCCLRLPAGLDMDKFHATLSEADTRVAPGAWFGEDDHIVRVGFGHLSLPDLAQALANVAMAL</sequence>
<protein>
    <recommendedName>
        <fullName evidence="1">Aminotransferase</fullName>
        <ecNumber evidence="1">2.6.1.-</ecNumber>
    </recommendedName>
</protein>
<dbReference type="SUPFAM" id="SSF53383">
    <property type="entry name" value="PLP-dependent transferases"/>
    <property type="match status" value="1"/>
</dbReference>
<dbReference type="PANTHER" id="PTHR43510:SF1">
    <property type="entry name" value="AMINOTRANSFERASE FUNCTION, HYPOTHETICAL (EUROFUNG)"/>
    <property type="match status" value="1"/>
</dbReference>
<dbReference type="GO" id="GO:0008483">
    <property type="term" value="F:transaminase activity"/>
    <property type="evidence" value="ECO:0007669"/>
    <property type="project" value="UniProtKB-KW"/>
</dbReference>
<feature type="domain" description="Aminotransferase class I/classII large" evidence="2">
    <location>
        <begin position="17"/>
        <end position="222"/>
    </location>
</feature>
<comment type="cofactor">
    <cofactor evidence="1">
        <name>pyridoxal 5'-phosphate</name>
        <dbReference type="ChEBI" id="CHEBI:597326"/>
    </cofactor>
</comment>
<dbReference type="PROSITE" id="PS00105">
    <property type="entry name" value="AA_TRANSFER_CLASS_1"/>
    <property type="match status" value="1"/>
</dbReference>
<dbReference type="Proteomes" id="UP000219612">
    <property type="component" value="Unassembled WGS sequence"/>
</dbReference>
<dbReference type="CDD" id="cd00609">
    <property type="entry name" value="AAT_like"/>
    <property type="match status" value="1"/>
</dbReference>
<name>A0A285HYS1_9ACTN</name>
<dbReference type="Pfam" id="PF00155">
    <property type="entry name" value="Aminotran_1_2"/>
    <property type="match status" value="1"/>
</dbReference>